<comment type="pathway">
    <text evidence="2 8">Carbohydrate degradation; glycolysis; pyruvate from D-glyceraldehyde 3-phosphate: step 3/5.</text>
</comment>
<keyword evidence="7 8" id="KW-0413">Isomerase</keyword>
<feature type="binding site" evidence="8">
    <location>
        <position position="188"/>
    </location>
    <ligand>
        <name>substrate</name>
    </ligand>
</feature>
<dbReference type="GO" id="GO:0004619">
    <property type="term" value="F:phosphoglycerate mutase activity"/>
    <property type="evidence" value="ECO:0007669"/>
    <property type="project" value="UniProtKB-EC"/>
</dbReference>
<name>A0ABS4SRQ4_9PROT</name>
<evidence type="ECO:0000256" key="3">
    <source>
        <dbReference type="ARBA" id="ARBA00008819"/>
    </source>
</evidence>
<evidence type="ECO:0000256" key="6">
    <source>
        <dbReference type="ARBA" id="ARBA00023211"/>
    </source>
</evidence>
<evidence type="ECO:0000256" key="2">
    <source>
        <dbReference type="ARBA" id="ARBA00004798"/>
    </source>
</evidence>
<evidence type="ECO:0000256" key="9">
    <source>
        <dbReference type="NCBIfam" id="TIGR01307"/>
    </source>
</evidence>
<comment type="similarity">
    <text evidence="3 8">Belongs to the BPG-independent phosphoglycerate mutase family.</text>
</comment>
<dbReference type="InterPro" id="IPR011258">
    <property type="entry name" value="BPG-indep_PGM_N"/>
</dbReference>
<keyword evidence="6 8" id="KW-0464">Manganese</keyword>
<organism evidence="12 13">
    <name type="scientific">Azospirillum rugosum</name>
    <dbReference type="NCBI Taxonomy" id="416170"/>
    <lineage>
        <taxon>Bacteria</taxon>
        <taxon>Pseudomonadati</taxon>
        <taxon>Pseudomonadota</taxon>
        <taxon>Alphaproteobacteria</taxon>
        <taxon>Rhodospirillales</taxon>
        <taxon>Azospirillaceae</taxon>
        <taxon>Azospirillum</taxon>
    </lineage>
</organism>
<feature type="binding site" evidence="8">
    <location>
        <position position="16"/>
    </location>
    <ligand>
        <name>Mn(2+)</name>
        <dbReference type="ChEBI" id="CHEBI:29035"/>
        <label>2</label>
    </ligand>
</feature>
<keyword evidence="4 8" id="KW-0479">Metal-binding</keyword>
<comment type="cofactor">
    <cofactor evidence="8">
        <name>Mn(2+)</name>
        <dbReference type="ChEBI" id="CHEBI:29035"/>
    </cofactor>
    <text evidence="8">Binds 2 manganese ions per subunit.</text>
</comment>
<feature type="binding site" evidence="8">
    <location>
        <position position="443"/>
    </location>
    <ligand>
        <name>Mn(2+)</name>
        <dbReference type="ChEBI" id="CHEBI:29035"/>
        <label>2</label>
    </ligand>
</feature>
<proteinExistence type="inferred from homology"/>
<evidence type="ECO:0000256" key="7">
    <source>
        <dbReference type="ARBA" id="ARBA00023235"/>
    </source>
</evidence>
<dbReference type="Proteomes" id="UP000781958">
    <property type="component" value="Unassembled WGS sequence"/>
</dbReference>
<feature type="binding site" evidence="8">
    <location>
        <position position="335"/>
    </location>
    <ligand>
        <name>substrate</name>
    </ligand>
</feature>
<feature type="binding site" evidence="8">
    <location>
        <position position="194"/>
    </location>
    <ligand>
        <name>substrate</name>
    </ligand>
</feature>
<feature type="binding site" evidence="8">
    <location>
        <position position="66"/>
    </location>
    <ligand>
        <name>Mn(2+)</name>
        <dbReference type="ChEBI" id="CHEBI:29035"/>
        <label>2</label>
    </ligand>
</feature>
<feature type="binding site" evidence="8">
    <location>
        <position position="462"/>
    </location>
    <ligand>
        <name>Mn(2+)</name>
        <dbReference type="ChEBI" id="CHEBI:29035"/>
        <label>1</label>
    </ligand>
</feature>
<comment type="catalytic activity">
    <reaction evidence="1 8">
        <text>(2R)-2-phosphoglycerate = (2R)-3-phosphoglycerate</text>
        <dbReference type="Rhea" id="RHEA:15901"/>
        <dbReference type="ChEBI" id="CHEBI:58272"/>
        <dbReference type="ChEBI" id="CHEBI:58289"/>
        <dbReference type="EC" id="5.4.2.12"/>
    </reaction>
</comment>
<sequence length="521" mass="56218">MTETKRPRPVVLCILDGWGYREERTDNAIALADTPTWDRLWSSEPRAFLEASEEEVGLPKGQMGNSEVGHMNLGAGRVVMQDLVMIDHAIVQGEFERNTALNDLVKALHKTGGRCHILGLLSPGGVHSHQDHIAALAAVLAREGVPVEVHAFTDGRDVPPQSAKDQVAEFMADVHELAGVNVATVSGRYYAMDRDKRWDRVAKAYAAIVRGEGERAADPIQAIEQSYATGKHDEFILPTIIDGYTGLKDGDAILMANFRADRAREILAAFVDPAFDGFDRGTVPALAAAVGMVEYSSALAKLMTTIFPPKSLTKVLGEVVSEAGLTQLRIAETEKYPHVTFFFNGGEERVYPGEDRILVPSPKVATYDLQPEMSAEEVTDKVVEAVDSGTYDLIVINYANPDMVGHTGFLDAAMKAVQAVDTSLGRLEAAVRRQGGVMLVTADHGNCEMMTDPETHGPHTAHTLDKVPLVLVNGPADVKAIRSGRLADIAPTLLDLMKLPKPAEMTGASLLDRAAAQAAAE</sequence>
<feature type="binding site" evidence="8">
    <location>
        <position position="406"/>
    </location>
    <ligand>
        <name>Mn(2+)</name>
        <dbReference type="ChEBI" id="CHEBI:29035"/>
        <label>1</label>
    </ligand>
</feature>
<dbReference type="Pfam" id="PF06415">
    <property type="entry name" value="iPGM_N"/>
    <property type="match status" value="1"/>
</dbReference>
<dbReference type="RefSeq" id="WP_209769645.1">
    <property type="nucleotide sequence ID" value="NZ_JAGINP010000020.1"/>
</dbReference>
<feature type="domain" description="Metalloenzyme" evidence="10">
    <location>
        <begin position="9"/>
        <end position="500"/>
    </location>
</feature>
<dbReference type="NCBIfam" id="TIGR01307">
    <property type="entry name" value="pgm_bpd_ind"/>
    <property type="match status" value="1"/>
</dbReference>
<dbReference type="SUPFAM" id="SSF53649">
    <property type="entry name" value="Alkaline phosphatase-like"/>
    <property type="match status" value="1"/>
</dbReference>
<dbReference type="EMBL" id="JAGINP010000020">
    <property type="protein sequence ID" value="MBP2295228.1"/>
    <property type="molecule type" value="Genomic_DNA"/>
</dbReference>
<feature type="binding site" evidence="8">
    <location>
        <begin position="259"/>
        <end position="262"/>
    </location>
    <ligand>
        <name>substrate</name>
    </ligand>
</feature>
<evidence type="ECO:0000256" key="5">
    <source>
        <dbReference type="ARBA" id="ARBA00023152"/>
    </source>
</evidence>
<dbReference type="PIRSF" id="PIRSF001492">
    <property type="entry name" value="IPGAM"/>
    <property type="match status" value="1"/>
</dbReference>
<evidence type="ECO:0000256" key="8">
    <source>
        <dbReference type="HAMAP-Rule" id="MF_01038"/>
    </source>
</evidence>
<dbReference type="InterPro" id="IPR036646">
    <property type="entry name" value="PGAM_B_sf"/>
</dbReference>
<dbReference type="InterPro" id="IPR005995">
    <property type="entry name" value="Pgm_bpd_ind"/>
</dbReference>
<comment type="subunit">
    <text evidence="8">Monomer.</text>
</comment>
<dbReference type="CDD" id="cd16010">
    <property type="entry name" value="iPGM"/>
    <property type="match status" value="1"/>
</dbReference>
<feature type="binding site" evidence="8">
    <location>
        <begin position="156"/>
        <end position="157"/>
    </location>
    <ligand>
        <name>substrate</name>
    </ligand>
</feature>
<evidence type="ECO:0000259" key="10">
    <source>
        <dbReference type="Pfam" id="PF01676"/>
    </source>
</evidence>
<comment type="function">
    <text evidence="8">Catalyzes the interconversion of 2-phosphoglycerate and 3-phosphoglycerate.</text>
</comment>
<evidence type="ECO:0000256" key="1">
    <source>
        <dbReference type="ARBA" id="ARBA00000370"/>
    </source>
</evidence>
<comment type="caution">
    <text evidence="12">The sequence shown here is derived from an EMBL/GenBank/DDBJ whole genome shotgun (WGS) entry which is preliminary data.</text>
</comment>
<accession>A0ABS4SRQ4</accession>
<feature type="domain" description="BPG-independent PGAM N-terminal" evidence="11">
    <location>
        <begin position="86"/>
        <end position="296"/>
    </location>
</feature>
<dbReference type="EC" id="5.4.2.12" evidence="8 9"/>
<protein>
    <recommendedName>
        <fullName evidence="8 9">2,3-bisphosphoglycerate-independent phosphoglycerate mutase</fullName>
        <shortName evidence="8">BPG-independent PGAM</shortName>
        <shortName evidence="8">Phosphoglyceromutase</shortName>
        <shortName evidence="8">iPGM</shortName>
        <ecNumber evidence="8 9">5.4.2.12</ecNumber>
    </recommendedName>
</protein>
<dbReference type="PANTHER" id="PTHR31637">
    <property type="entry name" value="2,3-BISPHOSPHOGLYCERATE-INDEPENDENT PHOSPHOGLYCERATE MUTASE"/>
    <property type="match status" value="1"/>
</dbReference>
<dbReference type="HAMAP" id="MF_01038">
    <property type="entry name" value="GpmI"/>
    <property type="match status" value="1"/>
</dbReference>
<dbReference type="Gene3D" id="3.40.720.10">
    <property type="entry name" value="Alkaline Phosphatase, subunit A"/>
    <property type="match status" value="1"/>
</dbReference>
<evidence type="ECO:0000259" key="11">
    <source>
        <dbReference type="Pfam" id="PF06415"/>
    </source>
</evidence>
<dbReference type="Pfam" id="PF01676">
    <property type="entry name" value="Metalloenzyme"/>
    <property type="match status" value="1"/>
</dbReference>
<evidence type="ECO:0000313" key="13">
    <source>
        <dbReference type="Proteomes" id="UP000781958"/>
    </source>
</evidence>
<keyword evidence="13" id="KW-1185">Reference proteome</keyword>
<reference evidence="12 13" key="1">
    <citation type="submission" date="2021-03" db="EMBL/GenBank/DDBJ databases">
        <title>Genomic Encyclopedia of Type Strains, Phase III (KMG-III): the genomes of soil and plant-associated and newly described type strains.</title>
        <authorList>
            <person name="Whitman W."/>
        </authorList>
    </citation>
    <scope>NUCLEOTIDE SEQUENCE [LARGE SCALE GENOMIC DNA]</scope>
    <source>
        <strain evidence="12 13">IMMIB AFH-6</strain>
    </source>
</reference>
<dbReference type="PANTHER" id="PTHR31637:SF0">
    <property type="entry name" value="2,3-BISPHOSPHOGLYCERATE-INDEPENDENT PHOSPHOGLYCERATE MUTASE"/>
    <property type="match status" value="1"/>
</dbReference>
<feature type="active site" description="Phosphoserine intermediate" evidence="8">
    <location>
        <position position="66"/>
    </location>
</feature>
<evidence type="ECO:0000313" key="12">
    <source>
        <dbReference type="EMBL" id="MBP2295228.1"/>
    </source>
</evidence>
<dbReference type="SUPFAM" id="SSF64158">
    <property type="entry name" value="2,3-Bisphosphoglycerate-independent phosphoglycerate mutase, substrate-binding domain"/>
    <property type="match status" value="1"/>
</dbReference>
<gene>
    <name evidence="8" type="primary">gpmI</name>
    <name evidence="12" type="ORF">J2851_005031</name>
</gene>
<feature type="binding site" evidence="8">
    <location>
        <position position="402"/>
    </location>
    <ligand>
        <name>Mn(2+)</name>
        <dbReference type="ChEBI" id="CHEBI:29035"/>
        <label>1</label>
    </ligand>
</feature>
<dbReference type="Gene3D" id="3.40.1450.10">
    <property type="entry name" value="BPG-independent phosphoglycerate mutase, domain B"/>
    <property type="match status" value="1"/>
</dbReference>
<dbReference type="InterPro" id="IPR017850">
    <property type="entry name" value="Alkaline_phosphatase_core_sf"/>
</dbReference>
<feature type="binding site" evidence="8">
    <location>
        <position position="127"/>
    </location>
    <ligand>
        <name>substrate</name>
    </ligand>
</feature>
<evidence type="ECO:0000256" key="4">
    <source>
        <dbReference type="ARBA" id="ARBA00022723"/>
    </source>
</evidence>
<feature type="binding site" evidence="8">
    <location>
        <position position="444"/>
    </location>
    <ligand>
        <name>Mn(2+)</name>
        <dbReference type="ChEBI" id="CHEBI:29035"/>
        <label>2</label>
    </ligand>
</feature>
<keyword evidence="5 8" id="KW-0324">Glycolysis</keyword>
<dbReference type="InterPro" id="IPR006124">
    <property type="entry name" value="Metalloenzyme"/>
</dbReference>